<dbReference type="HOGENOM" id="CLU_2158662_0_0_1"/>
<gene>
    <name evidence="2" type="ORF">GLAREA_12508</name>
</gene>
<proteinExistence type="predicted"/>
<reference evidence="2 3" key="1">
    <citation type="journal article" date="2013" name="BMC Genomics">
        <title>Genomics-driven discovery of the pneumocandin biosynthetic gene cluster in the fungus Glarea lozoyensis.</title>
        <authorList>
            <person name="Chen L."/>
            <person name="Yue Q."/>
            <person name="Zhang X."/>
            <person name="Xiang M."/>
            <person name="Wang C."/>
            <person name="Li S."/>
            <person name="Che Y."/>
            <person name="Ortiz-Lopez F.J."/>
            <person name="Bills G.F."/>
            <person name="Liu X."/>
            <person name="An Z."/>
        </authorList>
    </citation>
    <scope>NUCLEOTIDE SEQUENCE [LARGE SCALE GENOMIC DNA]</scope>
    <source>
        <strain evidence="3">ATCC 20868 / MF5171</strain>
    </source>
</reference>
<dbReference type="GeneID" id="19471549"/>
<organism evidence="2 3">
    <name type="scientific">Glarea lozoyensis (strain ATCC 20868 / MF5171)</name>
    <dbReference type="NCBI Taxonomy" id="1116229"/>
    <lineage>
        <taxon>Eukaryota</taxon>
        <taxon>Fungi</taxon>
        <taxon>Dikarya</taxon>
        <taxon>Ascomycota</taxon>
        <taxon>Pezizomycotina</taxon>
        <taxon>Leotiomycetes</taxon>
        <taxon>Helotiales</taxon>
        <taxon>Helotiaceae</taxon>
        <taxon>Glarea</taxon>
    </lineage>
</organism>
<feature type="region of interest" description="Disordered" evidence="1">
    <location>
        <begin position="1"/>
        <end position="57"/>
    </location>
</feature>
<sequence length="111" mass="11923">MASISLSSATELTKSETAKEMSTIVSPSPSITKPPNAAAFGGVDDHQVQGTPTSSKGSRYYYNKANIPYNICPSVGTVKLHFWPTGAATLNHNLRARPGKHFSLIVRGNYE</sequence>
<feature type="compositionally biased region" description="Polar residues" evidence="1">
    <location>
        <begin position="23"/>
        <end position="33"/>
    </location>
</feature>
<accession>S3CZR5</accession>
<dbReference type="RefSeq" id="XP_008081481.1">
    <property type="nucleotide sequence ID" value="XM_008083290.1"/>
</dbReference>
<dbReference type="Proteomes" id="UP000016922">
    <property type="component" value="Unassembled WGS sequence"/>
</dbReference>
<feature type="compositionally biased region" description="Polar residues" evidence="1">
    <location>
        <begin position="1"/>
        <end position="12"/>
    </location>
</feature>
<evidence type="ECO:0000313" key="2">
    <source>
        <dbReference type="EMBL" id="EPE31752.1"/>
    </source>
</evidence>
<evidence type="ECO:0000256" key="1">
    <source>
        <dbReference type="SAM" id="MobiDB-lite"/>
    </source>
</evidence>
<evidence type="ECO:0000313" key="3">
    <source>
        <dbReference type="Proteomes" id="UP000016922"/>
    </source>
</evidence>
<dbReference type="KEGG" id="glz:GLAREA_12508"/>
<dbReference type="AlphaFoldDB" id="S3CZR5"/>
<feature type="compositionally biased region" description="Polar residues" evidence="1">
    <location>
        <begin position="48"/>
        <end position="57"/>
    </location>
</feature>
<protein>
    <submittedName>
        <fullName evidence="2">Uncharacterized protein</fullName>
    </submittedName>
</protein>
<dbReference type="EMBL" id="KE145361">
    <property type="protein sequence ID" value="EPE31752.1"/>
    <property type="molecule type" value="Genomic_DNA"/>
</dbReference>
<name>S3CZR5_GLAL2</name>
<keyword evidence="3" id="KW-1185">Reference proteome</keyword>